<dbReference type="EC" id="2.7.13.3" evidence="3"/>
<dbReference type="GO" id="GO:0000155">
    <property type="term" value="F:phosphorelay sensor kinase activity"/>
    <property type="evidence" value="ECO:0007669"/>
    <property type="project" value="InterPro"/>
</dbReference>
<protein>
    <recommendedName>
        <fullName evidence="3">histidine kinase</fullName>
        <ecNumber evidence="3">2.7.13.3</ecNumber>
    </recommendedName>
</protein>
<dbReference type="SUPFAM" id="SSF47384">
    <property type="entry name" value="Homodimeric domain of signal transducing histidine kinase"/>
    <property type="match status" value="1"/>
</dbReference>
<dbReference type="SMART" id="SM00304">
    <property type="entry name" value="HAMP"/>
    <property type="match status" value="1"/>
</dbReference>
<evidence type="ECO:0000256" key="8">
    <source>
        <dbReference type="ARBA" id="ARBA00022989"/>
    </source>
</evidence>
<evidence type="ECO:0000256" key="4">
    <source>
        <dbReference type="ARBA" id="ARBA00022553"/>
    </source>
</evidence>
<dbReference type="InterPro" id="IPR003594">
    <property type="entry name" value="HATPase_dom"/>
</dbReference>
<evidence type="ECO:0000256" key="6">
    <source>
        <dbReference type="ARBA" id="ARBA00022692"/>
    </source>
</evidence>
<dbReference type="PROSITE" id="PS50885">
    <property type="entry name" value="HAMP"/>
    <property type="match status" value="1"/>
</dbReference>
<dbReference type="PROSITE" id="PS50109">
    <property type="entry name" value="HIS_KIN"/>
    <property type="match status" value="1"/>
</dbReference>
<name>A0A6N3BHZ4_9BACT</name>
<feature type="domain" description="Histidine kinase" evidence="12">
    <location>
        <begin position="237"/>
        <end position="444"/>
    </location>
</feature>
<comment type="catalytic activity">
    <reaction evidence="1">
        <text>ATP + protein L-histidine = ADP + protein N-phospho-L-histidine.</text>
        <dbReference type="EC" id="2.7.13.3"/>
    </reaction>
</comment>
<dbReference type="PRINTS" id="PR00344">
    <property type="entry name" value="BCTRLSENSOR"/>
</dbReference>
<reference evidence="14" key="1">
    <citation type="submission" date="2019-11" db="EMBL/GenBank/DDBJ databases">
        <authorList>
            <person name="Feng L."/>
        </authorList>
    </citation>
    <scope>NUCLEOTIDE SEQUENCE</scope>
    <source>
        <strain evidence="14">PclaraLFYP37</strain>
    </source>
</reference>
<proteinExistence type="predicted"/>
<evidence type="ECO:0000259" key="13">
    <source>
        <dbReference type="PROSITE" id="PS50885"/>
    </source>
</evidence>
<dbReference type="RefSeq" id="WP_412441681.1">
    <property type="nucleotide sequence ID" value="NZ_CACRUT010000013.1"/>
</dbReference>
<evidence type="ECO:0000256" key="3">
    <source>
        <dbReference type="ARBA" id="ARBA00012438"/>
    </source>
</evidence>
<keyword evidence="6 11" id="KW-0812">Transmembrane</keyword>
<keyword evidence="4" id="KW-0597">Phosphoprotein</keyword>
<evidence type="ECO:0000256" key="7">
    <source>
        <dbReference type="ARBA" id="ARBA00022777"/>
    </source>
</evidence>
<evidence type="ECO:0000256" key="5">
    <source>
        <dbReference type="ARBA" id="ARBA00022679"/>
    </source>
</evidence>
<dbReference type="SMART" id="SM00388">
    <property type="entry name" value="HisKA"/>
    <property type="match status" value="1"/>
</dbReference>
<dbReference type="InterPro" id="IPR005467">
    <property type="entry name" value="His_kinase_dom"/>
</dbReference>
<evidence type="ECO:0000256" key="1">
    <source>
        <dbReference type="ARBA" id="ARBA00000085"/>
    </source>
</evidence>
<dbReference type="InterPro" id="IPR036890">
    <property type="entry name" value="HATPase_C_sf"/>
</dbReference>
<keyword evidence="7 14" id="KW-0418">Kinase</keyword>
<dbReference type="Gene3D" id="6.10.340.10">
    <property type="match status" value="1"/>
</dbReference>
<keyword evidence="8 11" id="KW-1133">Transmembrane helix</keyword>
<feature type="transmembrane region" description="Helical" evidence="11">
    <location>
        <begin position="152"/>
        <end position="175"/>
    </location>
</feature>
<evidence type="ECO:0000256" key="9">
    <source>
        <dbReference type="ARBA" id="ARBA00023012"/>
    </source>
</evidence>
<dbReference type="PANTHER" id="PTHR45436:SF5">
    <property type="entry name" value="SENSOR HISTIDINE KINASE TRCS"/>
    <property type="match status" value="1"/>
</dbReference>
<evidence type="ECO:0000259" key="12">
    <source>
        <dbReference type="PROSITE" id="PS50109"/>
    </source>
</evidence>
<dbReference type="PANTHER" id="PTHR45436">
    <property type="entry name" value="SENSOR HISTIDINE KINASE YKOH"/>
    <property type="match status" value="1"/>
</dbReference>
<dbReference type="CDD" id="cd00075">
    <property type="entry name" value="HATPase"/>
    <property type="match status" value="1"/>
</dbReference>
<keyword evidence="10 11" id="KW-0472">Membrane</keyword>
<dbReference type="SUPFAM" id="SSF158472">
    <property type="entry name" value="HAMP domain-like"/>
    <property type="match status" value="1"/>
</dbReference>
<dbReference type="InterPro" id="IPR050428">
    <property type="entry name" value="TCS_sensor_his_kinase"/>
</dbReference>
<keyword evidence="5 14" id="KW-0808">Transferase</keyword>
<evidence type="ECO:0000256" key="10">
    <source>
        <dbReference type="ARBA" id="ARBA00023136"/>
    </source>
</evidence>
<dbReference type="InterPro" id="IPR036097">
    <property type="entry name" value="HisK_dim/P_sf"/>
</dbReference>
<dbReference type="InterPro" id="IPR003660">
    <property type="entry name" value="HAMP_dom"/>
</dbReference>
<dbReference type="CDD" id="cd06225">
    <property type="entry name" value="HAMP"/>
    <property type="match status" value="1"/>
</dbReference>
<dbReference type="InterPro" id="IPR003661">
    <property type="entry name" value="HisK_dim/P_dom"/>
</dbReference>
<dbReference type="AlphaFoldDB" id="A0A6N3BHZ4"/>
<dbReference type="GO" id="GO:0005886">
    <property type="term" value="C:plasma membrane"/>
    <property type="evidence" value="ECO:0007669"/>
    <property type="project" value="TreeGrafter"/>
</dbReference>
<feature type="transmembrane region" description="Helical" evidence="11">
    <location>
        <begin position="7"/>
        <end position="29"/>
    </location>
</feature>
<feature type="domain" description="HAMP" evidence="13">
    <location>
        <begin position="176"/>
        <end position="229"/>
    </location>
</feature>
<gene>
    <name evidence="14" type="primary">arlS</name>
    <name evidence="14" type="ORF">PCLFYP37_01763</name>
</gene>
<evidence type="ECO:0000256" key="11">
    <source>
        <dbReference type="SAM" id="Phobius"/>
    </source>
</evidence>
<dbReference type="InterPro" id="IPR004358">
    <property type="entry name" value="Sig_transdc_His_kin-like_C"/>
</dbReference>
<dbReference type="CDD" id="cd00082">
    <property type="entry name" value="HisKA"/>
    <property type="match status" value="1"/>
</dbReference>
<organism evidence="14">
    <name type="scientific">Paraprevotella clara</name>
    <dbReference type="NCBI Taxonomy" id="454154"/>
    <lineage>
        <taxon>Bacteria</taxon>
        <taxon>Pseudomonadati</taxon>
        <taxon>Bacteroidota</taxon>
        <taxon>Bacteroidia</taxon>
        <taxon>Bacteroidales</taxon>
        <taxon>Prevotellaceae</taxon>
        <taxon>Paraprevotella</taxon>
    </lineage>
</organism>
<dbReference type="Gene3D" id="3.30.565.10">
    <property type="entry name" value="Histidine kinase-like ATPase, C-terminal domain"/>
    <property type="match status" value="1"/>
</dbReference>
<dbReference type="SMART" id="SM00387">
    <property type="entry name" value="HATPase_c"/>
    <property type="match status" value="1"/>
</dbReference>
<sequence>MKIGSKIALFYTVITVGAIALIVLVFYLFTLRYINKVYDSYLSEKAYLTAQKYWEKDEVDESRYREIQQKYDELLPQAYEILLNADSVTAVADTLAKYLDRHQQARLFKNEPVTFVYGRLRGAALYYPDNEGNFVVLVMASNHYGQDIQKHILMLAFLLLAVSCGLVFLIGKVYANRILLPLQHLLKDLKRIRVNNLNVRLETFGNKDEWDELIRALNEMLDHLDTAFQTEKAFISNASHELNNPLTAIQGECEICLLKRRSAEEYEEALRRIADESRRISTLIKHLLFLSRHDEDILCSGAETVELAVLLQDLCRQYERVRFDVTGIGAGSELRADSHLLRVAFRNIIDNACKYSQEDVEVRMVRMEDGVKVDVLDHGIGIPEEDIKYIFNSFYRAGNVREYHGQGIGLSLSMRILKVYGGRISIDSCQGQYTKVTVIFKSSPKTK</sequence>
<dbReference type="Pfam" id="PF00672">
    <property type="entry name" value="HAMP"/>
    <property type="match status" value="1"/>
</dbReference>
<dbReference type="SUPFAM" id="SSF55874">
    <property type="entry name" value="ATPase domain of HSP90 chaperone/DNA topoisomerase II/histidine kinase"/>
    <property type="match status" value="1"/>
</dbReference>
<evidence type="ECO:0000313" key="14">
    <source>
        <dbReference type="EMBL" id="VYU04340.1"/>
    </source>
</evidence>
<dbReference type="EMBL" id="CACRUT010000013">
    <property type="protein sequence ID" value="VYU04340.1"/>
    <property type="molecule type" value="Genomic_DNA"/>
</dbReference>
<keyword evidence="9" id="KW-0902">Two-component regulatory system</keyword>
<accession>A0A6N3BHZ4</accession>
<dbReference type="FunFam" id="1.10.287.130:FF:000001">
    <property type="entry name" value="Two-component sensor histidine kinase"/>
    <property type="match status" value="1"/>
</dbReference>
<dbReference type="Gene3D" id="1.10.287.130">
    <property type="match status" value="1"/>
</dbReference>
<evidence type="ECO:0000256" key="2">
    <source>
        <dbReference type="ARBA" id="ARBA00004370"/>
    </source>
</evidence>
<comment type="subcellular location">
    <subcellularLocation>
        <location evidence="2">Membrane</location>
    </subcellularLocation>
</comment>
<dbReference type="Pfam" id="PF02518">
    <property type="entry name" value="HATPase_c"/>
    <property type="match status" value="1"/>
</dbReference>
<dbReference type="Pfam" id="PF00512">
    <property type="entry name" value="HisKA"/>
    <property type="match status" value="1"/>
</dbReference>